<gene>
    <name evidence="6" type="ORF">TTHERM_00151950</name>
</gene>
<dbReference type="InParanoid" id="I7M9F4"/>
<sequence>MDFYSIQGKKGIYHVSNRKLGSGAISEVYYGENYKQEKVAIKIVKREQYAEKKQNLYYQSELEVSKYLASKVNIYENICRIFDVIECQDQFFVIMEFCEGGNLLDYIMMQSQEDINKNILDIALEIVKGVSYLHQNGIVHRDLKPENIYLYKKRVPIYYNQFQDIYIFKIGDFGLSKFLKSSNNSVVGTINYMAPEILENNYGKEVDIWSIGCILYELKTQKQLFYSLKMDLREIISQIRAFNCQRSNDSNNIDYLIQVCLERNNLNRITIDKLQTKIEKMKDNLEYEFIENDNSQLEIFKKEPSLRMTQFYSTILKKSTHPYEQNIFNNNQFNQNDQLDNIQDLQQTQDYQNVNITEYEASRTASYQEIMPYETQRDETFSLDLELTNDYFKDNIDQIRQSELRNSSKYQQEPDILKPKRIFQENQDKEKNNKIIQNFENKFLKALLKSQDYLQAIAEINILLDQIKTQYLEQYLSKIIETILINNNNIEKEYQQQQCNSSIIKNQNKQGITKIQEEEFIFQKIENQSLKQIKKIVQFSFDQSKMLMSQNQNSAQRLNSLQNKSLSKIDYLISSQVNSVKRTSQLNLFENNFTRQRVFSINTISLSSFSIDRRDILNNLDLKYNIFIQLIINQIYDTINLQQFLIFLIYCTISKHINEQLPGDKRITYKETQNYTKKNYPYCSLIFLMMFNKIVQIIKSKSRISDSSLGNIKQEAFKIFKILIKEIEIYQNFVEFIDDYFKFIQNEKDKKNKYIFFDQEIIQLQLDSQQSIQLIEKDPLKVVYFYIDNKNQQGNILMSQTQEQIFFSQKYSNIEQSIYKQKSKI</sequence>
<protein>
    <submittedName>
        <fullName evidence="6">Kinase domain protein</fullName>
    </submittedName>
</protein>
<proteinExistence type="predicted"/>
<dbReference type="InterPro" id="IPR050660">
    <property type="entry name" value="NEK_Ser/Thr_kinase"/>
</dbReference>
<dbReference type="Proteomes" id="UP000009168">
    <property type="component" value="Unassembled WGS sequence"/>
</dbReference>
<evidence type="ECO:0000256" key="3">
    <source>
        <dbReference type="ARBA" id="ARBA00022777"/>
    </source>
</evidence>
<keyword evidence="4" id="KW-0067">ATP-binding</keyword>
<keyword evidence="1" id="KW-0808">Transferase</keyword>
<dbReference type="OrthoDB" id="4062651at2759"/>
<dbReference type="HOGENOM" id="CLU_343440_0_0_1"/>
<dbReference type="PROSITE" id="PS50011">
    <property type="entry name" value="PROTEIN_KINASE_DOM"/>
    <property type="match status" value="1"/>
</dbReference>
<feature type="domain" description="Protein kinase" evidence="5">
    <location>
        <begin position="14"/>
        <end position="290"/>
    </location>
</feature>
<evidence type="ECO:0000313" key="7">
    <source>
        <dbReference type="Proteomes" id="UP000009168"/>
    </source>
</evidence>
<dbReference type="Gene3D" id="1.10.510.10">
    <property type="entry name" value="Transferase(Phosphotransferase) domain 1"/>
    <property type="match status" value="1"/>
</dbReference>
<evidence type="ECO:0000256" key="2">
    <source>
        <dbReference type="ARBA" id="ARBA00022741"/>
    </source>
</evidence>
<dbReference type="SUPFAM" id="SSF56112">
    <property type="entry name" value="Protein kinase-like (PK-like)"/>
    <property type="match status" value="1"/>
</dbReference>
<dbReference type="InterPro" id="IPR011009">
    <property type="entry name" value="Kinase-like_dom_sf"/>
</dbReference>
<keyword evidence="7" id="KW-1185">Reference proteome</keyword>
<dbReference type="InterPro" id="IPR008271">
    <property type="entry name" value="Ser/Thr_kinase_AS"/>
</dbReference>
<dbReference type="PROSITE" id="PS00108">
    <property type="entry name" value="PROTEIN_KINASE_ST"/>
    <property type="match status" value="1"/>
</dbReference>
<dbReference type="RefSeq" id="XP_001021727.2">
    <property type="nucleotide sequence ID" value="XM_001021727.2"/>
</dbReference>
<dbReference type="KEGG" id="tet:TTHERM_00151950"/>
<evidence type="ECO:0000256" key="4">
    <source>
        <dbReference type="ARBA" id="ARBA00022840"/>
    </source>
</evidence>
<keyword evidence="2" id="KW-0547">Nucleotide-binding</keyword>
<dbReference type="GO" id="GO:0005524">
    <property type="term" value="F:ATP binding"/>
    <property type="evidence" value="ECO:0007669"/>
    <property type="project" value="UniProtKB-KW"/>
</dbReference>
<dbReference type="PANTHER" id="PTHR43671">
    <property type="entry name" value="SERINE/THREONINE-PROTEIN KINASE NEK"/>
    <property type="match status" value="1"/>
</dbReference>
<dbReference type="GO" id="GO:0004674">
    <property type="term" value="F:protein serine/threonine kinase activity"/>
    <property type="evidence" value="ECO:0007669"/>
    <property type="project" value="TreeGrafter"/>
</dbReference>
<reference evidence="7" key="1">
    <citation type="journal article" date="2006" name="PLoS Biol.">
        <title>Macronuclear genome sequence of the ciliate Tetrahymena thermophila, a model eukaryote.</title>
        <authorList>
            <person name="Eisen J.A."/>
            <person name="Coyne R.S."/>
            <person name="Wu M."/>
            <person name="Wu D."/>
            <person name="Thiagarajan M."/>
            <person name="Wortman J.R."/>
            <person name="Badger J.H."/>
            <person name="Ren Q."/>
            <person name="Amedeo P."/>
            <person name="Jones K.M."/>
            <person name="Tallon L.J."/>
            <person name="Delcher A.L."/>
            <person name="Salzberg S.L."/>
            <person name="Silva J.C."/>
            <person name="Haas B.J."/>
            <person name="Majoros W.H."/>
            <person name="Farzad M."/>
            <person name="Carlton J.M."/>
            <person name="Smith R.K. Jr."/>
            <person name="Garg J."/>
            <person name="Pearlman R.E."/>
            <person name="Karrer K.M."/>
            <person name="Sun L."/>
            <person name="Manning G."/>
            <person name="Elde N.C."/>
            <person name="Turkewitz A.P."/>
            <person name="Asai D.J."/>
            <person name="Wilkes D.E."/>
            <person name="Wang Y."/>
            <person name="Cai H."/>
            <person name="Collins K."/>
            <person name="Stewart B.A."/>
            <person name="Lee S.R."/>
            <person name="Wilamowska K."/>
            <person name="Weinberg Z."/>
            <person name="Ruzzo W.L."/>
            <person name="Wloga D."/>
            <person name="Gaertig J."/>
            <person name="Frankel J."/>
            <person name="Tsao C.-C."/>
            <person name="Gorovsky M.A."/>
            <person name="Keeling P.J."/>
            <person name="Waller R.F."/>
            <person name="Patron N.J."/>
            <person name="Cherry J.M."/>
            <person name="Stover N.A."/>
            <person name="Krieger C.J."/>
            <person name="del Toro C."/>
            <person name="Ryder H.F."/>
            <person name="Williamson S.C."/>
            <person name="Barbeau R.A."/>
            <person name="Hamilton E.P."/>
            <person name="Orias E."/>
        </authorList>
    </citation>
    <scope>NUCLEOTIDE SEQUENCE [LARGE SCALE GENOMIC DNA]</scope>
    <source>
        <strain evidence="7">SB210</strain>
    </source>
</reference>
<dbReference type="Pfam" id="PF00069">
    <property type="entry name" value="Pkinase"/>
    <property type="match status" value="1"/>
</dbReference>
<dbReference type="EMBL" id="GG662603">
    <property type="protein sequence ID" value="EAS01481.2"/>
    <property type="molecule type" value="Genomic_DNA"/>
</dbReference>
<dbReference type="PANTHER" id="PTHR43671:SF106">
    <property type="entry name" value="NIMA-LIKE KINASE"/>
    <property type="match status" value="1"/>
</dbReference>
<dbReference type="InterPro" id="IPR000719">
    <property type="entry name" value="Prot_kinase_dom"/>
</dbReference>
<dbReference type="SMART" id="SM00220">
    <property type="entry name" value="S_TKc"/>
    <property type="match status" value="1"/>
</dbReference>
<dbReference type="eggNOG" id="KOG0595">
    <property type="taxonomic scope" value="Eukaryota"/>
</dbReference>
<evidence type="ECO:0000256" key="1">
    <source>
        <dbReference type="ARBA" id="ARBA00022679"/>
    </source>
</evidence>
<name>I7M9F4_TETTS</name>
<organism evidence="6 7">
    <name type="scientific">Tetrahymena thermophila (strain SB210)</name>
    <dbReference type="NCBI Taxonomy" id="312017"/>
    <lineage>
        <taxon>Eukaryota</taxon>
        <taxon>Sar</taxon>
        <taxon>Alveolata</taxon>
        <taxon>Ciliophora</taxon>
        <taxon>Intramacronucleata</taxon>
        <taxon>Oligohymenophorea</taxon>
        <taxon>Hymenostomatida</taxon>
        <taxon>Tetrahymenina</taxon>
        <taxon>Tetrahymenidae</taxon>
        <taxon>Tetrahymena</taxon>
    </lineage>
</organism>
<dbReference type="AlphaFoldDB" id="I7M9F4"/>
<dbReference type="GeneID" id="7828817"/>
<evidence type="ECO:0000313" key="6">
    <source>
        <dbReference type="EMBL" id="EAS01481.2"/>
    </source>
</evidence>
<evidence type="ECO:0000259" key="5">
    <source>
        <dbReference type="PROSITE" id="PS50011"/>
    </source>
</evidence>
<accession>I7M9F4</accession>
<keyword evidence="3 6" id="KW-0418">Kinase</keyword>